<dbReference type="InterPro" id="IPR018541">
    <property type="entry name" value="Ftsk_gamma"/>
</dbReference>
<feature type="compositionally biased region" description="Acidic residues" evidence="15">
    <location>
        <begin position="276"/>
        <end position="310"/>
    </location>
</feature>
<evidence type="ECO:0000256" key="10">
    <source>
        <dbReference type="ARBA" id="ARBA00023125"/>
    </source>
</evidence>
<dbReference type="SMART" id="SM00382">
    <property type="entry name" value="AAA"/>
    <property type="match status" value="1"/>
</dbReference>
<sequence length="858" mass="95297">MSNTASVPAPRFKKQLRKSVHQKSLRKRAADEVKSERRWTHDAWALFYTGLALYLLLACLLYQFKLARLITGEERPVGAIGRVGEYVAWYLSQFMGYCSLAVVLWSCGYALRFWFLTNDSEGSRAHVTILGYVSALIGFFVTTCCLAFLAGGESWGGLIGSYFMRLPIEKLGQVGAGIVAASLFLFCFAIVSSYSVPELIGHLMSLIFKGSLRSGKVLYTGGQVSGRLIKKAHEYVMDRKEPGSHSSDIEPVWEKSFLDDLLSSPKNKKKAKAQDLDADEEDDDEEDAWVEEYDEEDEWDDDEEEDNEEESYSHVVVSRRDFKKEKAQAPRLIAPAFQAADYMFPDVGLLTKSGPSESSEDDNELLAISRQIENKLSDFNVMGRVTEVHPGPVVTLFEFEPAAGVKVGKIASLQDDLAMSLKASSVRIVAPIPRKGTVGIEVPNKHRDIVRLGDLIDSEAFVEAESILTVPIGKDTYGDPVVADIATMPHLLMAGATGTGKSVLINSILLSFLYRATPQELGLILIDPKVLELSVYDGIPHLRVPVVTVPKQAKAVLDWAAREMERRYRLMQRFGVRSIDGYNRLVKGESESERRVLSEDIIRLAEDEIVQEGTVDSISERQQIELNNLSETLQPLPKIVIVIDELADLMLTVGREIEELITRLAQKARAAGLHLIVATQRPSVDVITGLIKANFPARLSFRVASRIDSRTILDCMGAEKLLGKGDMLFMLPGGVSLKRVHGAFVSDTEVKKVIEEIKRNGPPSYDERIMEICEKALSDTEGGKGESSESDYDAFYDKAVELVVEKGQASTSMIQRAFRIGYNRAARIIEMMEREGIIGPMDGIKPRDVLVPNRNKIS</sequence>
<keyword evidence="6 14" id="KW-0547">Nucleotide-binding</keyword>
<organism evidence="18 19">
    <name type="scientific">SAR324 cluster bacterium</name>
    <dbReference type="NCBI Taxonomy" id="2024889"/>
    <lineage>
        <taxon>Bacteria</taxon>
        <taxon>Deltaproteobacteria</taxon>
        <taxon>SAR324 cluster</taxon>
    </lineage>
</organism>
<evidence type="ECO:0000256" key="7">
    <source>
        <dbReference type="ARBA" id="ARBA00022829"/>
    </source>
</evidence>
<keyword evidence="5 16" id="KW-0812">Transmembrane</keyword>
<keyword evidence="4" id="KW-0132">Cell division</keyword>
<dbReference type="Gene3D" id="3.40.50.300">
    <property type="entry name" value="P-loop containing nucleotide triphosphate hydrolases"/>
    <property type="match status" value="1"/>
</dbReference>
<keyword evidence="10" id="KW-0238">DNA-binding</keyword>
<dbReference type="AlphaFoldDB" id="A0A7X9FPW5"/>
<dbReference type="GO" id="GO:0005886">
    <property type="term" value="C:plasma membrane"/>
    <property type="evidence" value="ECO:0007669"/>
    <property type="project" value="UniProtKB-SubCell"/>
</dbReference>
<reference evidence="18 19" key="1">
    <citation type="journal article" date="2020" name="Biotechnol. Biofuels">
        <title>New insights from the biogas microbiome by comprehensive genome-resolved metagenomics of nearly 1600 species originating from multiple anaerobic digesters.</title>
        <authorList>
            <person name="Campanaro S."/>
            <person name="Treu L."/>
            <person name="Rodriguez-R L.M."/>
            <person name="Kovalovszki A."/>
            <person name="Ziels R.M."/>
            <person name="Maus I."/>
            <person name="Zhu X."/>
            <person name="Kougias P.G."/>
            <person name="Basile A."/>
            <person name="Luo G."/>
            <person name="Schluter A."/>
            <person name="Konstantinidis K.T."/>
            <person name="Angelidaki I."/>
        </authorList>
    </citation>
    <scope>NUCLEOTIDE SEQUENCE [LARGE SCALE GENOMIC DNA]</scope>
    <source>
        <strain evidence="18">AS27yjCOA_65</strain>
    </source>
</reference>
<dbReference type="SMART" id="SM00843">
    <property type="entry name" value="Ftsk_gamma"/>
    <property type="match status" value="1"/>
</dbReference>
<evidence type="ECO:0000256" key="3">
    <source>
        <dbReference type="ARBA" id="ARBA00022475"/>
    </source>
</evidence>
<evidence type="ECO:0000256" key="11">
    <source>
        <dbReference type="ARBA" id="ARBA00023136"/>
    </source>
</evidence>
<evidence type="ECO:0000256" key="16">
    <source>
        <dbReference type="SAM" id="Phobius"/>
    </source>
</evidence>
<dbReference type="SUPFAM" id="SSF46785">
    <property type="entry name" value="Winged helix' DNA-binding domain"/>
    <property type="match status" value="1"/>
</dbReference>
<dbReference type="SUPFAM" id="SSF52540">
    <property type="entry name" value="P-loop containing nucleoside triphosphate hydrolases"/>
    <property type="match status" value="1"/>
</dbReference>
<evidence type="ECO:0000313" key="19">
    <source>
        <dbReference type="Proteomes" id="UP000524246"/>
    </source>
</evidence>
<dbReference type="Gene3D" id="1.10.10.10">
    <property type="entry name" value="Winged helix-like DNA-binding domain superfamily/Winged helix DNA-binding domain"/>
    <property type="match status" value="1"/>
</dbReference>
<dbReference type="Pfam" id="PF09397">
    <property type="entry name" value="FtsK_gamma"/>
    <property type="match status" value="1"/>
</dbReference>
<evidence type="ECO:0000256" key="8">
    <source>
        <dbReference type="ARBA" id="ARBA00022840"/>
    </source>
</evidence>
<evidence type="ECO:0000256" key="12">
    <source>
        <dbReference type="ARBA" id="ARBA00023306"/>
    </source>
</evidence>
<keyword evidence="12" id="KW-0131">Cell cycle</keyword>
<feature type="transmembrane region" description="Helical" evidence="16">
    <location>
        <begin position="94"/>
        <end position="115"/>
    </location>
</feature>
<comment type="subunit">
    <text evidence="13">Homohexamer. Forms a ring that surrounds DNA.</text>
</comment>
<comment type="similarity">
    <text evidence="2">Belongs to the FtsK/SpoIIIE/SftA family.</text>
</comment>
<keyword evidence="8 14" id="KW-0067">ATP-binding</keyword>
<dbReference type="InterPro" id="IPR002543">
    <property type="entry name" value="FtsK_dom"/>
</dbReference>
<evidence type="ECO:0000259" key="17">
    <source>
        <dbReference type="PROSITE" id="PS50901"/>
    </source>
</evidence>
<dbReference type="GO" id="GO:0005524">
    <property type="term" value="F:ATP binding"/>
    <property type="evidence" value="ECO:0007669"/>
    <property type="project" value="UniProtKB-UniRule"/>
</dbReference>
<evidence type="ECO:0000256" key="4">
    <source>
        <dbReference type="ARBA" id="ARBA00022618"/>
    </source>
</evidence>
<dbReference type="InterPro" id="IPR036388">
    <property type="entry name" value="WH-like_DNA-bd_sf"/>
</dbReference>
<dbReference type="Proteomes" id="UP000524246">
    <property type="component" value="Unassembled WGS sequence"/>
</dbReference>
<keyword evidence="9 16" id="KW-1133">Transmembrane helix</keyword>
<keyword evidence="7" id="KW-0159">Chromosome partition</keyword>
<dbReference type="InterPro" id="IPR041027">
    <property type="entry name" value="FtsK_alpha"/>
</dbReference>
<feature type="transmembrane region" description="Helical" evidence="16">
    <location>
        <begin position="127"/>
        <end position="151"/>
    </location>
</feature>
<evidence type="ECO:0000256" key="5">
    <source>
        <dbReference type="ARBA" id="ARBA00022692"/>
    </source>
</evidence>
<evidence type="ECO:0000256" key="6">
    <source>
        <dbReference type="ARBA" id="ARBA00022741"/>
    </source>
</evidence>
<evidence type="ECO:0000256" key="13">
    <source>
        <dbReference type="ARBA" id="ARBA00025923"/>
    </source>
</evidence>
<accession>A0A7X9FPW5</accession>
<dbReference type="InterPro" id="IPR003593">
    <property type="entry name" value="AAA+_ATPase"/>
</dbReference>
<dbReference type="Pfam" id="PF17854">
    <property type="entry name" value="FtsK_alpha"/>
    <property type="match status" value="1"/>
</dbReference>
<feature type="domain" description="FtsK" evidence="17">
    <location>
        <begin position="478"/>
        <end position="710"/>
    </location>
</feature>
<name>A0A7X9FPW5_9DELT</name>
<feature type="transmembrane region" description="Helical" evidence="16">
    <location>
        <begin position="44"/>
        <end position="64"/>
    </location>
</feature>
<dbReference type="PANTHER" id="PTHR22683:SF41">
    <property type="entry name" value="DNA TRANSLOCASE FTSK"/>
    <property type="match status" value="1"/>
</dbReference>
<dbReference type="Pfam" id="PF01580">
    <property type="entry name" value="FtsK_SpoIIIE"/>
    <property type="match status" value="1"/>
</dbReference>
<dbReference type="InterPro" id="IPR027417">
    <property type="entry name" value="P-loop_NTPase"/>
</dbReference>
<feature type="transmembrane region" description="Helical" evidence="16">
    <location>
        <begin position="171"/>
        <end position="196"/>
    </location>
</feature>
<dbReference type="InterPro" id="IPR025199">
    <property type="entry name" value="FtsK_4TM"/>
</dbReference>
<dbReference type="InterPro" id="IPR050206">
    <property type="entry name" value="FtsK/SpoIIIE/SftA"/>
</dbReference>
<comment type="caution">
    <text evidence="18">The sequence shown here is derived from an EMBL/GenBank/DDBJ whole genome shotgun (WGS) entry which is preliminary data.</text>
</comment>
<feature type="binding site" evidence="14">
    <location>
        <begin position="495"/>
        <end position="502"/>
    </location>
    <ligand>
        <name>ATP</name>
        <dbReference type="ChEBI" id="CHEBI:30616"/>
    </ligand>
</feature>
<keyword evidence="11 16" id="KW-0472">Membrane</keyword>
<evidence type="ECO:0000256" key="15">
    <source>
        <dbReference type="SAM" id="MobiDB-lite"/>
    </source>
</evidence>
<gene>
    <name evidence="18" type="ORF">GYA55_02960</name>
</gene>
<feature type="region of interest" description="Disordered" evidence="15">
    <location>
        <begin position="269"/>
        <end position="314"/>
    </location>
</feature>
<dbReference type="Gene3D" id="3.30.980.40">
    <property type="match status" value="1"/>
</dbReference>
<keyword evidence="3" id="KW-1003">Cell membrane</keyword>
<comment type="subcellular location">
    <subcellularLocation>
        <location evidence="1">Cell membrane</location>
        <topology evidence="1">Multi-pass membrane protein</topology>
    </subcellularLocation>
</comment>
<dbReference type="EMBL" id="JAAZON010000115">
    <property type="protein sequence ID" value="NMC62106.1"/>
    <property type="molecule type" value="Genomic_DNA"/>
</dbReference>
<dbReference type="Pfam" id="PF13491">
    <property type="entry name" value="FtsK_4TM"/>
    <property type="match status" value="1"/>
</dbReference>
<proteinExistence type="inferred from homology"/>
<dbReference type="PROSITE" id="PS50901">
    <property type="entry name" value="FTSK"/>
    <property type="match status" value="1"/>
</dbReference>
<dbReference type="InterPro" id="IPR036390">
    <property type="entry name" value="WH_DNA-bd_sf"/>
</dbReference>
<evidence type="ECO:0000256" key="2">
    <source>
        <dbReference type="ARBA" id="ARBA00006474"/>
    </source>
</evidence>
<dbReference type="GO" id="GO:0051301">
    <property type="term" value="P:cell division"/>
    <property type="evidence" value="ECO:0007669"/>
    <property type="project" value="UniProtKB-KW"/>
</dbReference>
<evidence type="ECO:0000256" key="1">
    <source>
        <dbReference type="ARBA" id="ARBA00004651"/>
    </source>
</evidence>
<dbReference type="GO" id="GO:0007059">
    <property type="term" value="P:chromosome segregation"/>
    <property type="evidence" value="ECO:0007669"/>
    <property type="project" value="UniProtKB-KW"/>
</dbReference>
<dbReference type="GO" id="GO:0003677">
    <property type="term" value="F:DNA binding"/>
    <property type="evidence" value="ECO:0007669"/>
    <property type="project" value="UniProtKB-KW"/>
</dbReference>
<evidence type="ECO:0000256" key="14">
    <source>
        <dbReference type="PROSITE-ProRule" id="PRU00289"/>
    </source>
</evidence>
<evidence type="ECO:0000256" key="9">
    <source>
        <dbReference type="ARBA" id="ARBA00022989"/>
    </source>
</evidence>
<dbReference type="PANTHER" id="PTHR22683">
    <property type="entry name" value="SPORULATION PROTEIN RELATED"/>
    <property type="match status" value="1"/>
</dbReference>
<protein>
    <recommendedName>
        <fullName evidence="17">FtsK domain-containing protein</fullName>
    </recommendedName>
</protein>
<evidence type="ECO:0000313" key="18">
    <source>
        <dbReference type="EMBL" id="NMC62106.1"/>
    </source>
</evidence>